<dbReference type="SMART" id="SM00736">
    <property type="entry name" value="CADG"/>
    <property type="match status" value="1"/>
</dbReference>
<dbReference type="InterPro" id="IPR006644">
    <property type="entry name" value="Cadg"/>
</dbReference>
<gene>
    <name evidence="2" type="ORF">EQG79_15130</name>
</gene>
<dbReference type="PANTHER" id="PTHR34819:SF3">
    <property type="entry name" value="CELL SURFACE PROTEIN"/>
    <property type="match status" value="1"/>
</dbReference>
<dbReference type="InterPro" id="IPR044023">
    <property type="entry name" value="Ig_7"/>
</dbReference>
<dbReference type="PANTHER" id="PTHR34819">
    <property type="entry name" value="LARGE CYSTEINE-RICH PERIPLASMIC PROTEIN OMCB"/>
    <property type="match status" value="1"/>
</dbReference>
<dbReference type="InterPro" id="IPR013783">
    <property type="entry name" value="Ig-like_fold"/>
</dbReference>
<evidence type="ECO:0000313" key="3">
    <source>
        <dbReference type="Proteomes" id="UP000290407"/>
    </source>
</evidence>
<accession>A0A4V1RW22</accession>
<dbReference type="EMBL" id="SBLB01000004">
    <property type="protein sequence ID" value="RYC68758.1"/>
    <property type="molecule type" value="Genomic_DNA"/>
</dbReference>
<comment type="caution">
    <text evidence="2">The sequence shown here is derived from an EMBL/GenBank/DDBJ whole genome shotgun (WGS) entry which is preliminary data.</text>
</comment>
<dbReference type="InterPro" id="IPR047589">
    <property type="entry name" value="DUF11_rpt"/>
</dbReference>
<organism evidence="2 3">
    <name type="scientific">Spirosoma sordidisoli</name>
    <dbReference type="NCBI Taxonomy" id="2502893"/>
    <lineage>
        <taxon>Bacteria</taxon>
        <taxon>Pseudomonadati</taxon>
        <taxon>Bacteroidota</taxon>
        <taxon>Cytophagia</taxon>
        <taxon>Cytophagales</taxon>
        <taxon>Cytophagaceae</taxon>
        <taxon>Spirosoma</taxon>
    </lineage>
</organism>
<dbReference type="AlphaFoldDB" id="A0A4V1RW22"/>
<sequence length="1189" mass="122934">MMRTENFTDELLLKLSLSTYKRIPSPKPSLTAKSGALICFSLLLSSLISSGQTCAPTTQLGVWNFSNASDEQITSNIAPTGGAYSGCATLTLFRNDGGSNSIYNSTSNPSDISGDYGPVRSAPKSICTGTWDRATAFSRYMTLRINVPAGKPFNLYGLSFWQITMDRTKSGGSFVANNQPEFYRVRLLKNGSIIWTGAQKNTNKQPWTDYRTPPASSAWVQYSSGTDGFPTQTTDGSSAVTYEFQITAYQSTNSSASQEIWDLDDIVVLGCCGCPTPATPVANNVARCGSGPVTLTASGCSGTYNWYSAASGGSPVATGSTFTTPSIAATSTYYVSCKVGTCESNRDPAQAIINPIPATPTGTDIARCGPGPVSLTATGCTSGTLTWYSAPSGGTVLKTGAIYSISNLTTTSTYYVNCRLSTGCTSSRDAVTATIRPKPTLAVTATNCSADLTTYSVNFTSNGTVTTDKGTVLGNTITDIPNGETVTLIATLNGCTTTVTAQKDCSCPPLNPPTSGGDQTICASDPLPTLTVSVGAGQAANWYDAEGNPVASDTTAFTPTGPGTFQVETFDRTTGCTSVEKINIRLTVNDTPTLTAIGVEATCDSTGTVINDDAQIILSDFPEGARYQYSEGDTFDVGIPSTPTVIPPGGVIVNNLDNPTMPQAYTVRVYNATNDCYTDEQVTINPSDCTPDCNVEVITSSLPNARVGTAYSQTITATGGTLPYAFTLAAGQLPTGLSLDAATGRIAGTPTATGSFTISLRVTDTNGCSATLPLTVLDVEPNPVCALTMTVSPGLCQTATNTYTLNGSLRILNNTSGGTITVSDGLRSTTLTATSATTSLPFSLTGLPSDGTTHNLVATLSGCASASATYTAPGSCSQPAGTRLVVDKYVSASRAKLGDVLTYTLVLSNVGPTTATNVVVKDSTTTGLSYVAGSASVPTGTSFTPGVPVSYWSVAAISAGQSLSLTLQARVDSSGILYNQTSIPGDTATVCTSVPVKVCVGEVYTFRLTVAPGRASYQWYKDGLVMAGATTNVLDVSSPGSYSLAVDNTAGQCPDFSCCPFIVEEDTLPTFQAVALPATCVGATAQANGQIVLRGFQPAYTYQYSAGASFNPAASLSGAAKGIPASGVIVNTLANPVSSASYTVRVYNGSGCYQDVTVQLSSTACTCPPDVCSPFVIKQTKRGARIGDR</sequence>
<proteinExistence type="predicted"/>
<dbReference type="Pfam" id="PF05345">
    <property type="entry name" value="He_PIG"/>
    <property type="match status" value="1"/>
</dbReference>
<reference evidence="2 3" key="1">
    <citation type="submission" date="2019-01" db="EMBL/GenBank/DDBJ databases">
        <title>Spirosoma flava sp. nov., a propanil-degrading bacterium isolated from herbicide-contaminated soil.</title>
        <authorList>
            <person name="Zhang L."/>
            <person name="Jiang J.-D."/>
        </authorList>
    </citation>
    <scope>NUCLEOTIDE SEQUENCE [LARGE SCALE GENOMIC DNA]</scope>
    <source>
        <strain evidence="2 3">TY50</strain>
    </source>
</reference>
<dbReference type="Proteomes" id="UP000290407">
    <property type="component" value="Unassembled WGS sequence"/>
</dbReference>
<feature type="domain" description="Dystroglycan-type cadherin-like" evidence="1">
    <location>
        <begin position="697"/>
        <end position="783"/>
    </location>
</feature>
<dbReference type="NCBIfam" id="TIGR01451">
    <property type="entry name" value="B_ant_repeat"/>
    <property type="match status" value="1"/>
</dbReference>
<keyword evidence="3" id="KW-1185">Reference proteome</keyword>
<dbReference type="GO" id="GO:0016020">
    <property type="term" value="C:membrane"/>
    <property type="evidence" value="ECO:0007669"/>
    <property type="project" value="InterPro"/>
</dbReference>
<dbReference type="Pfam" id="PF01345">
    <property type="entry name" value="DUF11"/>
    <property type="match status" value="1"/>
</dbReference>
<evidence type="ECO:0000259" key="1">
    <source>
        <dbReference type="SMART" id="SM00736"/>
    </source>
</evidence>
<dbReference type="InterPro" id="IPR051172">
    <property type="entry name" value="Chlamydia_OmcB"/>
</dbReference>
<dbReference type="InterPro" id="IPR001434">
    <property type="entry name" value="OmcB-like_DUF11"/>
</dbReference>
<evidence type="ECO:0000313" key="2">
    <source>
        <dbReference type="EMBL" id="RYC68758.1"/>
    </source>
</evidence>
<dbReference type="InterPro" id="IPR015919">
    <property type="entry name" value="Cadherin-like_sf"/>
</dbReference>
<dbReference type="Gene3D" id="2.60.40.10">
    <property type="entry name" value="Immunoglobulins"/>
    <property type="match status" value="1"/>
</dbReference>
<name>A0A4V1RW22_9BACT</name>
<dbReference type="GO" id="GO:0005509">
    <property type="term" value="F:calcium ion binding"/>
    <property type="evidence" value="ECO:0007669"/>
    <property type="project" value="InterPro"/>
</dbReference>
<dbReference type="Pfam" id="PF19081">
    <property type="entry name" value="Ig_7"/>
    <property type="match status" value="2"/>
</dbReference>
<protein>
    <submittedName>
        <fullName evidence="2">DUF11 domain-containing protein</fullName>
    </submittedName>
</protein>
<dbReference type="SUPFAM" id="SSF49313">
    <property type="entry name" value="Cadherin-like"/>
    <property type="match status" value="1"/>
</dbReference>